<feature type="compositionally biased region" description="Polar residues" evidence="1">
    <location>
        <begin position="456"/>
        <end position="474"/>
    </location>
</feature>
<dbReference type="PANTHER" id="PTHR11370:SF5">
    <property type="entry name" value="DNA REPAIR PROTEIN XRCC1"/>
    <property type="match status" value="1"/>
</dbReference>
<name>A0ABM4B5A5_HYDVU</name>
<feature type="domain" description="BRCT" evidence="2">
    <location>
        <begin position="323"/>
        <end position="410"/>
    </location>
</feature>
<dbReference type="SMART" id="SM00292">
    <property type="entry name" value="BRCT"/>
    <property type="match status" value="2"/>
</dbReference>
<reference evidence="4" key="2">
    <citation type="submission" date="2025-08" db="UniProtKB">
        <authorList>
            <consortium name="RefSeq"/>
        </authorList>
    </citation>
    <scope>IDENTIFICATION</scope>
</reference>
<protein>
    <submittedName>
        <fullName evidence="4">DNA repair protein XRCC1 isoform X4</fullName>
    </submittedName>
</protein>
<evidence type="ECO:0000313" key="3">
    <source>
        <dbReference type="Proteomes" id="UP001652625"/>
    </source>
</evidence>
<dbReference type="InterPro" id="IPR036420">
    <property type="entry name" value="BRCT_dom_sf"/>
</dbReference>
<dbReference type="InterPro" id="IPR001357">
    <property type="entry name" value="BRCT_dom"/>
</dbReference>
<evidence type="ECO:0000313" key="4">
    <source>
        <dbReference type="RefSeq" id="XP_065644016.1"/>
    </source>
</evidence>
<dbReference type="Pfam" id="PF01834">
    <property type="entry name" value="XRCC1_N"/>
    <property type="match status" value="1"/>
</dbReference>
<accession>A0ABM4B5A5</accession>
<feature type="domain" description="BRCT" evidence="2">
    <location>
        <begin position="508"/>
        <end position="599"/>
    </location>
</feature>
<keyword evidence="3" id="KW-1185">Reference proteome</keyword>
<dbReference type="InterPro" id="IPR008979">
    <property type="entry name" value="Galactose-bd-like_sf"/>
</dbReference>
<reference evidence="3" key="1">
    <citation type="submission" date="2025-05" db="UniProtKB">
        <authorList>
            <consortium name="RefSeq"/>
        </authorList>
    </citation>
    <scope>NUCLEOTIDE SEQUENCE [LARGE SCALE GENOMIC DNA]</scope>
</reference>
<proteinExistence type="predicted"/>
<dbReference type="PANTHER" id="PTHR11370">
    <property type="entry name" value="DNA-REPAIR PROTEIN XRCC1"/>
    <property type="match status" value="1"/>
</dbReference>
<sequence length="602" mass="67235">MTLNIKHVVSFSSEDPSFPAENLLKSENYYKWKCASGTERQATVVLQLEKVSKIHSIAIGNCGSAFIEVLVGRSSWSANDEFQVLIAASTFMSPSESKSGKELTRVRIFGNESIIKTVGQEKWDQVKIVCTQPYCQTDGYGLSFIRIHPPPDTNIQLSDSINNSKEIVMGSFRLKSSSDDENSLALTAGSFFQKRKNSESQDQISQKVSMAVAARTGLSSQKPLVFASTSTDNSSKTINISADRRNEVAASLLNSSTTDKSKSIFPKMINESSKRNVMDIESAKRKSIEESERNQPTKKNKVDSNLELKTTEVPKKKNKKNVPFNEILKGVVFVLSGYENPQRGKIRDLGISMGAQYSASWNNSCTHLICAFRKTPKFNEVKGKGKIVGKAWFTDCQQKKRRTNTKNFRIDGGGDSSFESSGDELFIENEAQMKNNKSSSENDTEDEINRVRCLSKPSTNDISSNHNSLKSTSAKTEDEDPYGASTESESDEKNAPKIESISDAVVPSLPDFFSGNCFFVYGDMDSKDRRYLKGCIIAYAGTVEEYMKESVNYVITNSDWDENFKQALAENSSLKFVRPKWIFKCHEKQKFLPCDPYLVLPL</sequence>
<dbReference type="InterPro" id="IPR002706">
    <property type="entry name" value="Xrcc1_N"/>
</dbReference>
<dbReference type="Pfam" id="PF16589">
    <property type="entry name" value="BRCT_2"/>
    <property type="match status" value="1"/>
</dbReference>
<dbReference type="Gene3D" id="2.60.120.260">
    <property type="entry name" value="Galactose-binding domain-like"/>
    <property type="match status" value="1"/>
</dbReference>
<gene>
    <name evidence="4" type="primary">LOC100208145</name>
</gene>
<dbReference type="Gene3D" id="3.40.50.10190">
    <property type="entry name" value="BRCT domain"/>
    <property type="match status" value="2"/>
</dbReference>
<dbReference type="GeneID" id="100208145"/>
<evidence type="ECO:0000259" key="2">
    <source>
        <dbReference type="PROSITE" id="PS50172"/>
    </source>
</evidence>
<dbReference type="SUPFAM" id="SSF49785">
    <property type="entry name" value="Galactose-binding domain-like"/>
    <property type="match status" value="1"/>
</dbReference>
<dbReference type="PROSITE" id="PS50172">
    <property type="entry name" value="BRCT"/>
    <property type="match status" value="2"/>
</dbReference>
<dbReference type="CDD" id="cd17707">
    <property type="entry name" value="BRCT_XRCC1_rpt2"/>
    <property type="match status" value="1"/>
</dbReference>
<dbReference type="Pfam" id="PF00533">
    <property type="entry name" value="BRCT"/>
    <property type="match status" value="1"/>
</dbReference>
<feature type="region of interest" description="Disordered" evidence="1">
    <location>
        <begin position="275"/>
        <end position="304"/>
    </location>
</feature>
<dbReference type="Proteomes" id="UP001652625">
    <property type="component" value="Chromosome 01"/>
</dbReference>
<feature type="region of interest" description="Disordered" evidence="1">
    <location>
        <begin position="455"/>
        <end position="495"/>
    </location>
</feature>
<organism evidence="3 4">
    <name type="scientific">Hydra vulgaris</name>
    <name type="common">Hydra</name>
    <name type="synonym">Hydra attenuata</name>
    <dbReference type="NCBI Taxonomy" id="6087"/>
    <lineage>
        <taxon>Eukaryota</taxon>
        <taxon>Metazoa</taxon>
        <taxon>Cnidaria</taxon>
        <taxon>Hydrozoa</taxon>
        <taxon>Hydroidolina</taxon>
        <taxon>Anthoathecata</taxon>
        <taxon>Aplanulata</taxon>
        <taxon>Hydridae</taxon>
        <taxon>Hydra</taxon>
    </lineage>
</organism>
<dbReference type="RefSeq" id="XP_065644016.1">
    <property type="nucleotide sequence ID" value="XM_065787944.1"/>
</dbReference>
<evidence type="ECO:0000256" key="1">
    <source>
        <dbReference type="SAM" id="MobiDB-lite"/>
    </source>
</evidence>
<dbReference type="SUPFAM" id="SSF52113">
    <property type="entry name" value="BRCT domain"/>
    <property type="match status" value="2"/>
</dbReference>